<evidence type="ECO:0000313" key="2">
    <source>
        <dbReference type="EMBL" id="KAK9271438.1"/>
    </source>
</evidence>
<reference evidence="2 3" key="1">
    <citation type="journal article" date="2024" name="Plant J.">
        <title>Genome sequences and population genomics reveal climatic adaptation and genomic divergence between two closely related sweetgum species.</title>
        <authorList>
            <person name="Xu W.Q."/>
            <person name="Ren C.Q."/>
            <person name="Zhang X.Y."/>
            <person name="Comes H.P."/>
            <person name="Liu X.H."/>
            <person name="Li Y.G."/>
            <person name="Kettle C.J."/>
            <person name="Jalonen R."/>
            <person name="Gaisberger H."/>
            <person name="Ma Y.Z."/>
            <person name="Qiu Y.X."/>
        </authorList>
    </citation>
    <scope>NUCLEOTIDE SEQUENCE [LARGE SCALE GENOMIC DNA]</scope>
    <source>
        <strain evidence="2">Hangzhou</strain>
    </source>
</reference>
<dbReference type="InterPro" id="IPR012337">
    <property type="entry name" value="RNaseH-like_sf"/>
</dbReference>
<evidence type="ECO:0000313" key="3">
    <source>
        <dbReference type="Proteomes" id="UP001415857"/>
    </source>
</evidence>
<dbReference type="SUPFAM" id="SSF53098">
    <property type="entry name" value="Ribonuclease H-like"/>
    <property type="match status" value="1"/>
</dbReference>
<comment type="caution">
    <text evidence="2">The sequence shown here is derived from an EMBL/GenBank/DDBJ whole genome shotgun (WGS) entry which is preliminary data.</text>
</comment>
<dbReference type="InterPro" id="IPR008906">
    <property type="entry name" value="HATC_C_dom"/>
</dbReference>
<dbReference type="AlphaFoldDB" id="A0AAP0R8H6"/>
<gene>
    <name evidence="2" type="ORF">L1049_027029</name>
</gene>
<feature type="domain" description="HAT C-terminal dimerisation" evidence="1">
    <location>
        <begin position="223"/>
        <end position="276"/>
    </location>
</feature>
<name>A0AAP0R8H6_LIQFO</name>
<evidence type="ECO:0000259" key="1">
    <source>
        <dbReference type="Pfam" id="PF05699"/>
    </source>
</evidence>
<sequence length="279" mass="31472">MDAKRIFGGNSKAQKLHLDTSNAQVSFHTTTPSHVTSLVKATIDNMFHVSTKEEVDQKVSRCLYGNGIAFHVMSVVQVVTDNATNCKVVGAIIEDKVVIGEVYEQMDTMLGNMKDILSNDLVVFDLIHNLMVARWDKMNIPLHCLTYMLVPKYYTNAWLAKPALYGVKRRKPYFDSEVQKGFLEAIDKMIREPIEAAMIRPQISDFVCNKGMFAQPQAVNDIVTMNALSWWHLYGGVAPELHSLALKVLSQSVNNSCVERCWSTCSYIHSVKRNRLNVV</sequence>
<protein>
    <recommendedName>
        <fullName evidence="1">HAT C-terminal dimerisation domain-containing protein</fullName>
    </recommendedName>
</protein>
<organism evidence="2 3">
    <name type="scientific">Liquidambar formosana</name>
    <name type="common">Formosan gum</name>
    <dbReference type="NCBI Taxonomy" id="63359"/>
    <lineage>
        <taxon>Eukaryota</taxon>
        <taxon>Viridiplantae</taxon>
        <taxon>Streptophyta</taxon>
        <taxon>Embryophyta</taxon>
        <taxon>Tracheophyta</taxon>
        <taxon>Spermatophyta</taxon>
        <taxon>Magnoliopsida</taxon>
        <taxon>eudicotyledons</taxon>
        <taxon>Gunneridae</taxon>
        <taxon>Pentapetalae</taxon>
        <taxon>Saxifragales</taxon>
        <taxon>Altingiaceae</taxon>
        <taxon>Liquidambar</taxon>
    </lineage>
</organism>
<accession>A0AAP0R8H6</accession>
<proteinExistence type="predicted"/>
<dbReference type="Pfam" id="PF05699">
    <property type="entry name" value="Dimer_Tnp_hAT"/>
    <property type="match status" value="1"/>
</dbReference>
<dbReference type="EMBL" id="JBBPBK010000014">
    <property type="protein sequence ID" value="KAK9271438.1"/>
    <property type="molecule type" value="Genomic_DNA"/>
</dbReference>
<dbReference type="GO" id="GO:0046983">
    <property type="term" value="F:protein dimerization activity"/>
    <property type="evidence" value="ECO:0007669"/>
    <property type="project" value="InterPro"/>
</dbReference>
<dbReference type="Proteomes" id="UP001415857">
    <property type="component" value="Unassembled WGS sequence"/>
</dbReference>
<keyword evidence="3" id="KW-1185">Reference proteome</keyword>